<keyword evidence="2" id="KW-1185">Reference proteome</keyword>
<name>A0A1I5DH67_9PROT</name>
<protein>
    <submittedName>
        <fullName evidence="1">Uncharacterized protein</fullName>
    </submittedName>
</protein>
<evidence type="ECO:0000313" key="2">
    <source>
        <dbReference type="Proteomes" id="UP000183107"/>
    </source>
</evidence>
<dbReference type="Proteomes" id="UP000183107">
    <property type="component" value="Unassembled WGS sequence"/>
</dbReference>
<organism evidence="1 2">
    <name type="scientific">Nitrosospira briensis</name>
    <dbReference type="NCBI Taxonomy" id="35799"/>
    <lineage>
        <taxon>Bacteria</taxon>
        <taxon>Pseudomonadati</taxon>
        <taxon>Pseudomonadota</taxon>
        <taxon>Betaproteobacteria</taxon>
        <taxon>Nitrosomonadales</taxon>
        <taxon>Nitrosomonadaceae</taxon>
        <taxon>Nitrosospira</taxon>
    </lineage>
</organism>
<accession>A0A1I5DH67</accession>
<dbReference type="EMBL" id="FOVJ01000005">
    <property type="protein sequence ID" value="SFN98562.1"/>
    <property type="molecule type" value="Genomic_DNA"/>
</dbReference>
<proteinExistence type="predicted"/>
<dbReference type="AlphaFoldDB" id="A0A1I5DH67"/>
<evidence type="ECO:0000313" key="1">
    <source>
        <dbReference type="EMBL" id="SFN98562.1"/>
    </source>
</evidence>
<gene>
    <name evidence="1" type="ORF">SAMN05216386_2333</name>
</gene>
<sequence>MLEQEARGMLTRLARVKPFVVYEPMVPAANISPAAQVAIERYLATGRRELRARVRSYLDWLRGREGQLAPPAQAQRRFTFLRLRFNAVLSQFDLFADVITQRSEHETGVWLSGLDILAEDALTLPGGYFQPPPMICYLDRGTGAAIRRVRTRLPGGGENPVGVIRVPRERMVGSGIASSLIHEIGHQGVALLDLINSLRPILKEMQSSSGSEGVAWRLWERWISEILSDFWSVARVGIASTFGLIGVVSLPRVFVFRLNLDDPHPIPWIRVKLSCAIGQALYPHPQWARLAGLWEAFYPLGGLDEERQRLIAALQSTMSGFVTILVHHRPQTLHGKSLIEAMDVGQRQPAQLAAYWRSWRISPKQMRKAPPALVFAVIGQARLDRQITPEEESRLLAGLLTYWALSKSLHTFGIQAKGRPDSLKDPIWNSDLTI</sequence>
<reference evidence="2" key="1">
    <citation type="submission" date="2016-10" db="EMBL/GenBank/DDBJ databases">
        <authorList>
            <person name="Varghese N."/>
        </authorList>
    </citation>
    <scope>NUCLEOTIDE SEQUENCE [LARGE SCALE GENOMIC DNA]</scope>
    <source>
        <strain evidence="2">Nsp8</strain>
    </source>
</reference>